<sequence length="182" mass="20908">MNIPTVNNIQIYITALILVVATLTFLFGPGILEKKKLEKREKIMLKNHLKEFVSFWKNESHINDIDSEIKELNKKGNEIRDLEISLLSHNIADKTDNIGNKIIKLSKTLKFNNDESRREFERKGNELVLEVEAFLGELPLALTRGFPLHCFPIGIALSGLNSGNTCRTTSTFYYHRRYMVSI</sequence>
<organism evidence="2 3">
    <name type="scientific">Candidatus Methanoperedens nitratireducens</name>
    <dbReference type="NCBI Taxonomy" id="1392998"/>
    <lineage>
        <taxon>Archaea</taxon>
        <taxon>Methanobacteriati</taxon>
        <taxon>Methanobacteriota</taxon>
        <taxon>Stenosarchaea group</taxon>
        <taxon>Methanomicrobia</taxon>
        <taxon>Methanosarcinales</taxon>
        <taxon>ANME-2 cluster</taxon>
        <taxon>Candidatus Methanoperedentaceae</taxon>
        <taxon>Candidatus Methanoperedens</taxon>
    </lineage>
</organism>
<name>A0A0P7ZHT7_9EURY</name>
<keyword evidence="1" id="KW-0472">Membrane</keyword>
<evidence type="ECO:0000313" key="2">
    <source>
        <dbReference type="EMBL" id="KPQ43307.1"/>
    </source>
</evidence>
<gene>
    <name evidence="2" type="ORF">MPEBLZ_02137</name>
</gene>
<keyword evidence="1" id="KW-1133">Transmembrane helix</keyword>
<reference evidence="2 3" key="1">
    <citation type="submission" date="2015-09" db="EMBL/GenBank/DDBJ databases">
        <title>A metagenomics-based metabolic model of nitrate-dependent anaerobic oxidation of methane by Methanoperedens-like archaea.</title>
        <authorList>
            <person name="Arshad A."/>
            <person name="Speth D.R."/>
            <person name="De Graaf R.M."/>
            <person name="Op Den Camp H.J."/>
            <person name="Jetten M.S."/>
            <person name="Welte C.U."/>
        </authorList>
    </citation>
    <scope>NUCLEOTIDE SEQUENCE [LARGE SCALE GENOMIC DNA]</scope>
</reference>
<comment type="caution">
    <text evidence="2">The sequence shown here is derived from an EMBL/GenBank/DDBJ whole genome shotgun (WGS) entry which is preliminary data.</text>
</comment>
<keyword evidence="1" id="KW-0812">Transmembrane</keyword>
<evidence type="ECO:0000313" key="3">
    <source>
        <dbReference type="Proteomes" id="UP000050360"/>
    </source>
</evidence>
<protein>
    <submittedName>
        <fullName evidence="2">Uncharacterized protein</fullName>
    </submittedName>
</protein>
<feature type="transmembrane region" description="Helical" evidence="1">
    <location>
        <begin position="12"/>
        <end position="32"/>
    </location>
</feature>
<dbReference type="Proteomes" id="UP000050360">
    <property type="component" value="Unassembled WGS sequence"/>
</dbReference>
<proteinExistence type="predicted"/>
<evidence type="ECO:0000256" key="1">
    <source>
        <dbReference type="SAM" id="Phobius"/>
    </source>
</evidence>
<accession>A0A0P7ZHT7</accession>
<dbReference type="AlphaFoldDB" id="A0A0P7ZHT7"/>
<dbReference type="EMBL" id="LKCM01000160">
    <property type="protein sequence ID" value="KPQ43307.1"/>
    <property type="molecule type" value="Genomic_DNA"/>
</dbReference>
<dbReference type="PATRIC" id="fig|1719120.3.peg.2337"/>